<protein>
    <recommendedName>
        <fullName evidence="2">THAP4-like heme-binding beta-barrel domain-containing protein</fullName>
    </recommendedName>
</protein>
<dbReference type="EMBL" id="CP000473">
    <property type="protein sequence ID" value="ABJ83804.1"/>
    <property type="molecule type" value="Genomic_DNA"/>
</dbReference>
<accession>Q023N6</accession>
<evidence type="ECO:0008006" key="2">
    <source>
        <dbReference type="Google" id="ProtNLM"/>
    </source>
</evidence>
<dbReference type="HOGENOM" id="CLU_1585395_0_0_0"/>
<proteinExistence type="predicted"/>
<dbReference type="STRING" id="234267.Acid_2818"/>
<dbReference type="InParanoid" id="Q023N6"/>
<evidence type="ECO:0000313" key="1">
    <source>
        <dbReference type="EMBL" id="ABJ83804.1"/>
    </source>
</evidence>
<gene>
    <name evidence="1" type="ordered locus">Acid_2818</name>
</gene>
<sequence length="168" mass="18698" precursor="true">MPKLALLLLLTTSLWSQQADRWKDLRFLIGEWTGEGGGAGQGMGAYSFLPELGGKILVRRNTADYPAANGNPATHHEDVMTVYLEAEGKAPEAIYFDSEGHVIHYAVEMDPAGKSVRFVSPAVPGRPRYRLTYRDTNKGMVEGQFEIAPPGKPEAFSRYLEWSARRKK</sequence>
<dbReference type="KEGG" id="sus:Acid_2818"/>
<dbReference type="OrthoDB" id="122228at2"/>
<reference evidence="1" key="1">
    <citation type="submission" date="2006-10" db="EMBL/GenBank/DDBJ databases">
        <title>Complete sequence of Solibacter usitatus Ellin6076.</title>
        <authorList>
            <consortium name="US DOE Joint Genome Institute"/>
            <person name="Copeland A."/>
            <person name="Lucas S."/>
            <person name="Lapidus A."/>
            <person name="Barry K."/>
            <person name="Detter J.C."/>
            <person name="Glavina del Rio T."/>
            <person name="Hammon N."/>
            <person name="Israni S."/>
            <person name="Dalin E."/>
            <person name="Tice H."/>
            <person name="Pitluck S."/>
            <person name="Thompson L.S."/>
            <person name="Brettin T."/>
            <person name="Bruce D."/>
            <person name="Han C."/>
            <person name="Tapia R."/>
            <person name="Gilna P."/>
            <person name="Schmutz J."/>
            <person name="Larimer F."/>
            <person name="Land M."/>
            <person name="Hauser L."/>
            <person name="Kyrpides N."/>
            <person name="Mikhailova N."/>
            <person name="Janssen P.H."/>
            <person name="Kuske C.R."/>
            <person name="Richardson P."/>
        </authorList>
    </citation>
    <scope>NUCLEOTIDE SEQUENCE</scope>
    <source>
        <strain evidence="1">Ellin6076</strain>
    </source>
</reference>
<name>Q023N6_SOLUE</name>
<organism evidence="1">
    <name type="scientific">Solibacter usitatus (strain Ellin6076)</name>
    <dbReference type="NCBI Taxonomy" id="234267"/>
    <lineage>
        <taxon>Bacteria</taxon>
        <taxon>Pseudomonadati</taxon>
        <taxon>Acidobacteriota</taxon>
        <taxon>Terriglobia</taxon>
        <taxon>Bryobacterales</taxon>
        <taxon>Solibacteraceae</taxon>
        <taxon>Candidatus Solibacter</taxon>
    </lineage>
</organism>
<dbReference type="eggNOG" id="ENOG5033HI8">
    <property type="taxonomic scope" value="Bacteria"/>
</dbReference>
<dbReference type="AlphaFoldDB" id="Q023N6"/>